<organism evidence="1 2">
    <name type="scientific">Panagrolaimus sp. ES5</name>
    <dbReference type="NCBI Taxonomy" id="591445"/>
    <lineage>
        <taxon>Eukaryota</taxon>
        <taxon>Metazoa</taxon>
        <taxon>Ecdysozoa</taxon>
        <taxon>Nematoda</taxon>
        <taxon>Chromadorea</taxon>
        <taxon>Rhabditida</taxon>
        <taxon>Tylenchina</taxon>
        <taxon>Panagrolaimomorpha</taxon>
        <taxon>Panagrolaimoidea</taxon>
        <taxon>Panagrolaimidae</taxon>
        <taxon>Panagrolaimus</taxon>
    </lineage>
</organism>
<sequence length="186" mass="21696">MEFEKLCKNVRSCLVGTLKFTDMNEDGMLINILQRVPNAIQIEVQSWGQLIYFTPTTAATLANLKHNAKIKHFELDSIPEYFDPKGFGQFAKNNFATKCEGYLHFQNQSSTLSIQHFRKVAKPFIHDARFRSKPPSLTVSRNPPNPFVLSDWQISMKQYLNYKFNKKFLIKSKKFKTIKNKKKEQL</sequence>
<name>A0AC34GJ94_9BILA</name>
<dbReference type="Proteomes" id="UP000887579">
    <property type="component" value="Unplaced"/>
</dbReference>
<proteinExistence type="predicted"/>
<reference evidence="2" key="1">
    <citation type="submission" date="2022-11" db="UniProtKB">
        <authorList>
            <consortium name="WormBaseParasite"/>
        </authorList>
    </citation>
    <scope>IDENTIFICATION</scope>
</reference>
<evidence type="ECO:0000313" key="1">
    <source>
        <dbReference type="Proteomes" id="UP000887579"/>
    </source>
</evidence>
<evidence type="ECO:0000313" key="2">
    <source>
        <dbReference type="WBParaSite" id="ES5_v2.g29794.t1"/>
    </source>
</evidence>
<dbReference type="WBParaSite" id="ES5_v2.g29794.t1">
    <property type="protein sequence ID" value="ES5_v2.g29794.t1"/>
    <property type="gene ID" value="ES5_v2.g29794"/>
</dbReference>
<accession>A0AC34GJ94</accession>
<protein>
    <submittedName>
        <fullName evidence="2">Pyridoxamine 5'-phosphate oxidase putative domain-containing protein</fullName>
    </submittedName>
</protein>